<name>A0ABY7CLQ1_9BASI</name>
<organism evidence="1 2">
    <name type="scientific">Puccinia triticina</name>
    <dbReference type="NCBI Taxonomy" id="208348"/>
    <lineage>
        <taxon>Eukaryota</taxon>
        <taxon>Fungi</taxon>
        <taxon>Dikarya</taxon>
        <taxon>Basidiomycota</taxon>
        <taxon>Pucciniomycotina</taxon>
        <taxon>Pucciniomycetes</taxon>
        <taxon>Pucciniales</taxon>
        <taxon>Pucciniaceae</taxon>
        <taxon>Puccinia</taxon>
    </lineage>
</organism>
<dbReference type="EMBL" id="CP110426">
    <property type="protein sequence ID" value="WAQ86153.1"/>
    <property type="molecule type" value="Genomic_DNA"/>
</dbReference>
<evidence type="ECO:0000313" key="2">
    <source>
        <dbReference type="Proteomes" id="UP001164743"/>
    </source>
</evidence>
<accession>A0ABY7CLQ1</accession>
<sequence length="126" mass="13741">MMKRNDNPAGKIHSGRFRNLPSKKLRVVPQGGACPGIGYPKEKMGACLWAGLNSIEEATPFANKGNTRAEGTVVDVCTFDENDRKLTIEEGCSMIYVTRAMFRALGGKSGADSMVIDNWDFIDAPK</sequence>
<gene>
    <name evidence="1" type="ORF">PtA15_6A785</name>
</gene>
<dbReference type="GeneID" id="77811420"/>
<dbReference type="RefSeq" id="XP_053021708.1">
    <property type="nucleotide sequence ID" value="XM_053170525.1"/>
</dbReference>
<keyword evidence="2" id="KW-1185">Reference proteome</keyword>
<reference evidence="1" key="1">
    <citation type="submission" date="2022-10" db="EMBL/GenBank/DDBJ databases">
        <title>Puccinia triticina Genome sequencing and assembly.</title>
        <authorList>
            <person name="Li C."/>
        </authorList>
    </citation>
    <scope>NUCLEOTIDE SEQUENCE</scope>
    <source>
        <strain evidence="1">Pt15</strain>
    </source>
</reference>
<proteinExistence type="predicted"/>
<protein>
    <submittedName>
        <fullName evidence="1">Uncharacterized protein</fullName>
    </submittedName>
</protein>
<dbReference type="Proteomes" id="UP001164743">
    <property type="component" value="Chromosome 6A"/>
</dbReference>
<evidence type="ECO:0000313" key="1">
    <source>
        <dbReference type="EMBL" id="WAQ86153.1"/>
    </source>
</evidence>